<dbReference type="OrthoDB" id="5105430at2759"/>
<gene>
    <name evidence="5" type="ORF">F5Z01DRAFT_662812</name>
</gene>
<protein>
    <recommendedName>
        <fullName evidence="4">SNF2 N-terminal domain-containing protein</fullName>
    </recommendedName>
</protein>
<dbReference type="SUPFAM" id="SSF52540">
    <property type="entry name" value="P-loop containing nucleoside triphosphate hydrolases"/>
    <property type="match status" value="1"/>
</dbReference>
<sequence>MSLFCGSSTQTTSSFTDRDRQDQDLPQGISHGTWKPPEFGRTPLWVGFQVPCTRRDQHLRVHSGVAVNTRGKTQGTTVFRKPRETLLQRAHSPLPFLEDGECHGNSLLQLSVLVLDESHDAKNEESVLNESLCNLRFSKAILATATPESNSDRDWAGQLKILGLIDGLEHFNSLFYNQTGRGNRGELQKHLLRPLVANLVVAREKTLVSLPGLTEVTSPFGMNGMECEPFLIAWLVERAETCMKKAEESASQTENATRGHRFFAAAQKVAGVMPAILFEAHDNPAANGRLMVMLGQIPRALADIGGSQLWTQSSRSRPRGPTKRSLWCLNMSDSWN</sequence>
<dbReference type="InterPro" id="IPR027417">
    <property type="entry name" value="P-loop_NTPase"/>
</dbReference>
<dbReference type="EMBL" id="MU251266">
    <property type="protein sequence ID" value="KAG9251747.1"/>
    <property type="molecule type" value="Genomic_DNA"/>
</dbReference>
<name>A0A9P7ZHF4_9HYPO</name>
<evidence type="ECO:0000313" key="5">
    <source>
        <dbReference type="EMBL" id="KAG9251747.1"/>
    </source>
</evidence>
<keyword evidence="1" id="KW-0547">Nucleotide-binding</keyword>
<evidence type="ECO:0000259" key="4">
    <source>
        <dbReference type="Pfam" id="PF00176"/>
    </source>
</evidence>
<dbReference type="Pfam" id="PF00176">
    <property type="entry name" value="SNF2-rel_dom"/>
    <property type="match status" value="1"/>
</dbReference>
<feature type="compositionally biased region" description="Polar residues" evidence="3">
    <location>
        <begin position="1"/>
        <end position="15"/>
    </location>
</feature>
<dbReference type="Proteomes" id="UP000887229">
    <property type="component" value="Unassembled WGS sequence"/>
</dbReference>
<dbReference type="InterPro" id="IPR038718">
    <property type="entry name" value="SNF2-like_sf"/>
</dbReference>
<evidence type="ECO:0000256" key="2">
    <source>
        <dbReference type="ARBA" id="ARBA00022840"/>
    </source>
</evidence>
<keyword evidence="2" id="KW-0067">ATP-binding</keyword>
<reference evidence="5" key="1">
    <citation type="journal article" date="2021" name="IMA Fungus">
        <title>Genomic characterization of three marine fungi, including Emericellopsis atlantica sp. nov. with signatures of a generalist lifestyle and marine biomass degradation.</title>
        <authorList>
            <person name="Hagestad O.C."/>
            <person name="Hou L."/>
            <person name="Andersen J.H."/>
            <person name="Hansen E.H."/>
            <person name="Altermark B."/>
            <person name="Li C."/>
            <person name="Kuhnert E."/>
            <person name="Cox R.J."/>
            <person name="Crous P.W."/>
            <person name="Spatafora J.W."/>
            <person name="Lail K."/>
            <person name="Amirebrahimi M."/>
            <person name="Lipzen A."/>
            <person name="Pangilinan J."/>
            <person name="Andreopoulos W."/>
            <person name="Hayes R.D."/>
            <person name="Ng V."/>
            <person name="Grigoriev I.V."/>
            <person name="Jackson S.A."/>
            <person name="Sutton T.D.S."/>
            <person name="Dobson A.D.W."/>
            <person name="Rama T."/>
        </authorList>
    </citation>
    <scope>NUCLEOTIDE SEQUENCE</scope>
    <source>
        <strain evidence="5">TS7</strain>
    </source>
</reference>
<dbReference type="RefSeq" id="XP_046115671.1">
    <property type="nucleotide sequence ID" value="XM_046263986.1"/>
</dbReference>
<keyword evidence="6" id="KW-1185">Reference proteome</keyword>
<dbReference type="InterPro" id="IPR000330">
    <property type="entry name" value="SNF2_N"/>
</dbReference>
<feature type="region of interest" description="Disordered" evidence="3">
    <location>
        <begin position="1"/>
        <end position="36"/>
    </location>
</feature>
<evidence type="ECO:0000256" key="3">
    <source>
        <dbReference type="SAM" id="MobiDB-lite"/>
    </source>
</evidence>
<proteinExistence type="predicted"/>
<feature type="region of interest" description="Disordered" evidence="3">
    <location>
        <begin position="308"/>
        <end position="336"/>
    </location>
</feature>
<dbReference type="GO" id="GO:0005524">
    <property type="term" value="F:ATP binding"/>
    <property type="evidence" value="ECO:0007669"/>
    <property type="project" value="InterPro"/>
</dbReference>
<evidence type="ECO:0000313" key="6">
    <source>
        <dbReference type="Proteomes" id="UP000887229"/>
    </source>
</evidence>
<accession>A0A9P7ZHF4</accession>
<dbReference type="Gene3D" id="3.40.50.10810">
    <property type="entry name" value="Tandem AAA-ATPase domain"/>
    <property type="match status" value="1"/>
</dbReference>
<comment type="caution">
    <text evidence="5">The sequence shown here is derived from an EMBL/GenBank/DDBJ whole genome shotgun (WGS) entry which is preliminary data.</text>
</comment>
<evidence type="ECO:0000256" key="1">
    <source>
        <dbReference type="ARBA" id="ARBA00022741"/>
    </source>
</evidence>
<dbReference type="GeneID" id="70294889"/>
<feature type="domain" description="SNF2 N-terminal" evidence="4">
    <location>
        <begin position="110"/>
        <end position="235"/>
    </location>
</feature>
<organism evidence="5 6">
    <name type="scientific">Emericellopsis atlantica</name>
    <dbReference type="NCBI Taxonomy" id="2614577"/>
    <lineage>
        <taxon>Eukaryota</taxon>
        <taxon>Fungi</taxon>
        <taxon>Dikarya</taxon>
        <taxon>Ascomycota</taxon>
        <taxon>Pezizomycotina</taxon>
        <taxon>Sordariomycetes</taxon>
        <taxon>Hypocreomycetidae</taxon>
        <taxon>Hypocreales</taxon>
        <taxon>Bionectriaceae</taxon>
        <taxon>Emericellopsis</taxon>
    </lineage>
</organism>
<dbReference type="AlphaFoldDB" id="A0A9P7ZHF4"/>